<evidence type="ECO:0000256" key="2">
    <source>
        <dbReference type="ARBA" id="ARBA00012438"/>
    </source>
</evidence>
<dbReference type="EMBL" id="JAHGAW010000007">
    <property type="protein sequence ID" value="MBT2187662.1"/>
    <property type="molecule type" value="Genomic_DNA"/>
</dbReference>
<dbReference type="InterPro" id="IPR001789">
    <property type="entry name" value="Sig_transdc_resp-reg_receiver"/>
</dbReference>
<dbReference type="Gene3D" id="3.30.450.20">
    <property type="entry name" value="PAS domain"/>
    <property type="match status" value="1"/>
</dbReference>
<evidence type="ECO:0000313" key="13">
    <source>
        <dbReference type="Proteomes" id="UP001138757"/>
    </source>
</evidence>
<gene>
    <name evidence="12" type="ORF">KK488_11980</name>
</gene>
<dbReference type="InterPro" id="IPR011006">
    <property type="entry name" value="CheY-like_superfamily"/>
</dbReference>
<organism evidence="12 13">
    <name type="scientific">Sphingobium nicotianae</name>
    <dbReference type="NCBI Taxonomy" id="2782607"/>
    <lineage>
        <taxon>Bacteria</taxon>
        <taxon>Pseudomonadati</taxon>
        <taxon>Pseudomonadota</taxon>
        <taxon>Alphaproteobacteria</taxon>
        <taxon>Sphingomonadales</taxon>
        <taxon>Sphingomonadaceae</taxon>
        <taxon>Sphingobium</taxon>
    </lineage>
</organism>
<evidence type="ECO:0000259" key="10">
    <source>
        <dbReference type="PROSITE" id="PS50110"/>
    </source>
</evidence>
<feature type="domain" description="Response regulatory" evidence="10">
    <location>
        <begin position="350"/>
        <end position="462"/>
    </location>
</feature>
<dbReference type="SMART" id="SM00448">
    <property type="entry name" value="REC"/>
    <property type="match status" value="1"/>
</dbReference>
<dbReference type="EC" id="2.7.13.3" evidence="2"/>
<protein>
    <recommendedName>
        <fullName evidence="2">histidine kinase</fullName>
        <ecNumber evidence="2">2.7.13.3</ecNumber>
    </recommendedName>
</protein>
<evidence type="ECO:0000256" key="3">
    <source>
        <dbReference type="ARBA" id="ARBA00022553"/>
    </source>
</evidence>
<feature type="compositionally biased region" description="Gly residues" evidence="9">
    <location>
        <begin position="325"/>
        <end position="335"/>
    </location>
</feature>
<evidence type="ECO:0000259" key="11">
    <source>
        <dbReference type="PROSITE" id="PS50112"/>
    </source>
</evidence>
<reference evidence="12" key="1">
    <citation type="submission" date="2021-05" db="EMBL/GenBank/DDBJ databases">
        <title>Genome of Sphingobium sp. strain.</title>
        <authorList>
            <person name="Fan R."/>
        </authorList>
    </citation>
    <scope>NUCLEOTIDE SEQUENCE</scope>
    <source>
        <strain evidence="12">H33</strain>
    </source>
</reference>
<keyword evidence="5" id="KW-0547">Nucleotide-binding</keyword>
<dbReference type="InterPro" id="IPR000014">
    <property type="entry name" value="PAS"/>
</dbReference>
<evidence type="ECO:0000256" key="6">
    <source>
        <dbReference type="ARBA" id="ARBA00022777"/>
    </source>
</evidence>
<dbReference type="Pfam" id="PF13426">
    <property type="entry name" value="PAS_9"/>
    <property type="match status" value="1"/>
</dbReference>
<keyword evidence="7" id="KW-0067">ATP-binding</keyword>
<keyword evidence="6" id="KW-0418">Kinase</keyword>
<dbReference type="SUPFAM" id="SSF55785">
    <property type="entry name" value="PYP-like sensor domain (PAS domain)"/>
    <property type="match status" value="1"/>
</dbReference>
<dbReference type="GO" id="GO:0005524">
    <property type="term" value="F:ATP binding"/>
    <property type="evidence" value="ECO:0007669"/>
    <property type="project" value="UniProtKB-KW"/>
</dbReference>
<dbReference type="GO" id="GO:0004673">
    <property type="term" value="F:protein histidine kinase activity"/>
    <property type="evidence" value="ECO:0007669"/>
    <property type="project" value="UniProtKB-EC"/>
</dbReference>
<dbReference type="AlphaFoldDB" id="A0A9X1IRS8"/>
<proteinExistence type="predicted"/>
<sequence>MTSGFIDQSATPARTHDRLEAIVATAMDAIISADEAQQIICFNPAAEKMFGISAQEVMGTPIERFIPERFRADAGPTGMHGAISALRADGEEFPVEASISQAQIGDERMTTVILRDITERKAQEDAQALLAREVDHRAKNILAIVSSLVSLTQAPTREAYAESLSGRIGAMSRAHSLLARGRWQGASLRQVAQDELGTYADPDSFTIEGPDLRLSARAVQPISMLIHELATNAVKFGALSARGGHVDLRWTRRDNDEVAMLWQESGGPRVTQPEKAGFGSSLIQQIARNQLCGTLEQHWDPAGIRLQLNLPETVLQISSDRSAGTRGGKGGGAGMGQTVQNGSGDSELGTLLIVEDEPLLAMQMSRSLEEFGWSIIGPAGSIDEANRLLSADRKRPDAAILDVDLAGMPVFPLARSLRRLGIPFLFCTGYEDLDYVQEFANCRSIRKPATVLQIVRGLREVVRGDQAGMAAQPSY</sequence>
<evidence type="ECO:0000256" key="5">
    <source>
        <dbReference type="ARBA" id="ARBA00022741"/>
    </source>
</evidence>
<dbReference type="InterPro" id="IPR035965">
    <property type="entry name" value="PAS-like_dom_sf"/>
</dbReference>
<dbReference type="CDD" id="cd00130">
    <property type="entry name" value="PAS"/>
    <property type="match status" value="1"/>
</dbReference>
<dbReference type="Gene3D" id="3.40.50.2300">
    <property type="match status" value="1"/>
</dbReference>
<name>A0A9X1IRS8_9SPHN</name>
<feature type="region of interest" description="Disordered" evidence="9">
    <location>
        <begin position="320"/>
        <end position="343"/>
    </location>
</feature>
<dbReference type="SMART" id="SM00091">
    <property type="entry name" value="PAS"/>
    <property type="match status" value="1"/>
</dbReference>
<dbReference type="Pfam" id="PF00072">
    <property type="entry name" value="Response_reg"/>
    <property type="match status" value="1"/>
</dbReference>
<evidence type="ECO:0000313" key="12">
    <source>
        <dbReference type="EMBL" id="MBT2187662.1"/>
    </source>
</evidence>
<evidence type="ECO:0000256" key="9">
    <source>
        <dbReference type="SAM" id="MobiDB-lite"/>
    </source>
</evidence>
<dbReference type="PANTHER" id="PTHR41523">
    <property type="entry name" value="TWO-COMPONENT SYSTEM SENSOR PROTEIN"/>
    <property type="match status" value="1"/>
</dbReference>
<dbReference type="Pfam" id="PF07536">
    <property type="entry name" value="HWE_HK"/>
    <property type="match status" value="1"/>
</dbReference>
<dbReference type="PROSITE" id="PS50112">
    <property type="entry name" value="PAS"/>
    <property type="match status" value="1"/>
</dbReference>
<evidence type="ECO:0000256" key="4">
    <source>
        <dbReference type="ARBA" id="ARBA00022679"/>
    </source>
</evidence>
<dbReference type="RefSeq" id="WP_214623817.1">
    <property type="nucleotide sequence ID" value="NZ_JAHGAW010000007.1"/>
</dbReference>
<evidence type="ECO:0000256" key="8">
    <source>
        <dbReference type="PROSITE-ProRule" id="PRU00169"/>
    </source>
</evidence>
<keyword evidence="3 8" id="KW-0597">Phosphoprotein</keyword>
<dbReference type="PROSITE" id="PS50110">
    <property type="entry name" value="RESPONSE_REGULATORY"/>
    <property type="match status" value="1"/>
</dbReference>
<comment type="caution">
    <text evidence="12">The sequence shown here is derived from an EMBL/GenBank/DDBJ whole genome shotgun (WGS) entry which is preliminary data.</text>
</comment>
<dbReference type="PANTHER" id="PTHR41523:SF8">
    <property type="entry name" value="ETHYLENE RESPONSE SENSOR PROTEIN"/>
    <property type="match status" value="1"/>
</dbReference>
<dbReference type="GO" id="GO:0000160">
    <property type="term" value="P:phosphorelay signal transduction system"/>
    <property type="evidence" value="ECO:0007669"/>
    <property type="project" value="InterPro"/>
</dbReference>
<keyword evidence="4" id="KW-0808">Transferase</keyword>
<keyword evidence="13" id="KW-1185">Reference proteome</keyword>
<evidence type="ECO:0000256" key="7">
    <source>
        <dbReference type="ARBA" id="ARBA00022840"/>
    </source>
</evidence>
<feature type="domain" description="PAS" evidence="11">
    <location>
        <begin position="15"/>
        <end position="68"/>
    </location>
</feature>
<dbReference type="InterPro" id="IPR036890">
    <property type="entry name" value="HATPase_C_sf"/>
</dbReference>
<dbReference type="Proteomes" id="UP001138757">
    <property type="component" value="Unassembled WGS sequence"/>
</dbReference>
<dbReference type="NCBIfam" id="TIGR00229">
    <property type="entry name" value="sensory_box"/>
    <property type="match status" value="1"/>
</dbReference>
<accession>A0A9X1IRS8</accession>
<dbReference type="InterPro" id="IPR011102">
    <property type="entry name" value="Sig_transdc_His_kinase_HWE"/>
</dbReference>
<comment type="catalytic activity">
    <reaction evidence="1">
        <text>ATP + protein L-histidine = ADP + protein N-phospho-L-histidine.</text>
        <dbReference type="EC" id="2.7.13.3"/>
    </reaction>
</comment>
<dbReference type="SMART" id="SM00911">
    <property type="entry name" value="HWE_HK"/>
    <property type="match status" value="1"/>
</dbReference>
<evidence type="ECO:0000256" key="1">
    <source>
        <dbReference type="ARBA" id="ARBA00000085"/>
    </source>
</evidence>
<feature type="modified residue" description="4-aspartylphosphate" evidence="8">
    <location>
        <position position="402"/>
    </location>
</feature>
<dbReference type="Gene3D" id="3.30.565.10">
    <property type="entry name" value="Histidine kinase-like ATPase, C-terminal domain"/>
    <property type="match status" value="1"/>
</dbReference>
<dbReference type="SUPFAM" id="SSF52172">
    <property type="entry name" value="CheY-like"/>
    <property type="match status" value="1"/>
</dbReference>